<keyword evidence="1" id="KW-0238">DNA-binding</keyword>
<dbReference type="Pfam" id="PF03221">
    <property type="entry name" value="HTH_Tnp_Tc5"/>
    <property type="match status" value="1"/>
</dbReference>
<evidence type="ECO:0000256" key="1">
    <source>
        <dbReference type="ARBA" id="ARBA00023125"/>
    </source>
</evidence>
<dbReference type="AlphaFoldDB" id="A0A6J2XF07"/>
<dbReference type="OrthoDB" id="6766699at2759"/>
<dbReference type="SMART" id="SM00674">
    <property type="entry name" value="CENPB"/>
    <property type="match status" value="1"/>
</dbReference>
<keyword evidence="3" id="KW-1185">Reference proteome</keyword>
<dbReference type="GO" id="GO:0003677">
    <property type="term" value="F:DNA binding"/>
    <property type="evidence" value="ECO:0007669"/>
    <property type="project" value="UniProtKB-KW"/>
</dbReference>
<sequence length="177" mass="20312">MGYLKASRTFNVLKSTLEDYVKRGSSPAPAGRRPGLSPDLEKMLVDYCLEMDRRFFGLSTIDIRRFAYQLAEKNGCSHRFSREKGQAGKKWLRAFLRRHKNLTLRKPQGLSKARIKGFTKENVDHFFDLLEPAMEKIQFNALRIYNVDETGITAVQSKHPRVISLKGKKTSVRSNCS</sequence>
<evidence type="ECO:0000259" key="2">
    <source>
        <dbReference type="PROSITE" id="PS51253"/>
    </source>
</evidence>
<dbReference type="KEGG" id="soy:115877614"/>
<dbReference type="InterPro" id="IPR006600">
    <property type="entry name" value="HTH_CenpB_DNA-bd_dom"/>
</dbReference>
<reference evidence="4" key="1">
    <citation type="submission" date="2025-08" db="UniProtKB">
        <authorList>
            <consortium name="RefSeq"/>
        </authorList>
    </citation>
    <scope>IDENTIFICATION</scope>
    <source>
        <tissue evidence="4">Gonads</tissue>
    </source>
</reference>
<dbReference type="GeneID" id="115877614"/>
<dbReference type="PROSITE" id="PS51253">
    <property type="entry name" value="HTH_CENPB"/>
    <property type="match status" value="1"/>
</dbReference>
<dbReference type="InParanoid" id="A0A6J2XF07"/>
<dbReference type="RefSeq" id="XP_030749721.1">
    <property type="nucleotide sequence ID" value="XM_030893861.1"/>
</dbReference>
<feature type="domain" description="HTH CENPB-type" evidence="2">
    <location>
        <begin position="28"/>
        <end position="105"/>
    </location>
</feature>
<name>A0A6J2XF07_SITOR</name>
<evidence type="ECO:0000313" key="3">
    <source>
        <dbReference type="Proteomes" id="UP000504635"/>
    </source>
</evidence>
<accession>A0A6J2XF07</accession>
<dbReference type="Proteomes" id="UP000504635">
    <property type="component" value="Unplaced"/>
</dbReference>
<protein>
    <submittedName>
        <fullName evidence="4">Uncharacterized protein LOC115877614</fullName>
    </submittedName>
</protein>
<organism evidence="3 4">
    <name type="scientific">Sitophilus oryzae</name>
    <name type="common">Rice weevil</name>
    <name type="synonym">Curculio oryzae</name>
    <dbReference type="NCBI Taxonomy" id="7048"/>
    <lineage>
        <taxon>Eukaryota</taxon>
        <taxon>Metazoa</taxon>
        <taxon>Ecdysozoa</taxon>
        <taxon>Arthropoda</taxon>
        <taxon>Hexapoda</taxon>
        <taxon>Insecta</taxon>
        <taxon>Pterygota</taxon>
        <taxon>Neoptera</taxon>
        <taxon>Endopterygota</taxon>
        <taxon>Coleoptera</taxon>
        <taxon>Polyphaga</taxon>
        <taxon>Cucujiformia</taxon>
        <taxon>Curculionidae</taxon>
        <taxon>Dryophthorinae</taxon>
        <taxon>Sitophilus</taxon>
    </lineage>
</organism>
<proteinExistence type="predicted"/>
<gene>
    <name evidence="4" type="primary">LOC115877614</name>
</gene>
<evidence type="ECO:0000313" key="4">
    <source>
        <dbReference type="RefSeq" id="XP_030749721.1"/>
    </source>
</evidence>